<accession>A0A8B7NF22</accession>
<keyword evidence="9" id="KW-1185">Reference proteome</keyword>
<evidence type="ECO:0000256" key="4">
    <source>
        <dbReference type="ARBA" id="ARBA00022917"/>
    </source>
</evidence>
<dbReference type="OrthoDB" id="639027at2759"/>
<dbReference type="GO" id="GO:0003723">
    <property type="term" value="F:RNA binding"/>
    <property type="evidence" value="ECO:0007669"/>
    <property type="project" value="UniProtKB-UniRule"/>
</dbReference>
<dbReference type="InterPro" id="IPR012677">
    <property type="entry name" value="Nucleotide-bd_a/b_plait_sf"/>
</dbReference>
<feature type="compositionally biased region" description="Gly residues" evidence="7">
    <location>
        <begin position="166"/>
        <end position="177"/>
    </location>
</feature>
<dbReference type="InterPro" id="IPR017334">
    <property type="entry name" value="eIF3_g"/>
</dbReference>
<protein>
    <recommendedName>
        <fullName evidence="5">Eukaryotic translation initiation factor 3 subunit G</fullName>
        <shortName evidence="5">eIF3g</shortName>
    </recommendedName>
    <alternativeName>
        <fullName evidence="5">Eukaryotic translation initiation factor 3 RNA-binding subunit</fullName>
        <shortName evidence="5">eIF-3 RNA-binding subunit</shortName>
    </alternativeName>
    <alternativeName>
        <fullName evidence="5">Eukaryotic translation initiation factor 3 subunit 4</fullName>
    </alternativeName>
</protein>
<dbReference type="GO" id="GO:0016282">
    <property type="term" value="C:eukaryotic 43S preinitiation complex"/>
    <property type="evidence" value="ECO:0007669"/>
    <property type="project" value="UniProtKB-UniRule"/>
</dbReference>
<dbReference type="InterPro" id="IPR034240">
    <property type="entry name" value="eIF3G_RRM"/>
</dbReference>
<organism evidence="9 10">
    <name type="scientific">Hyalella azteca</name>
    <name type="common">Amphipod</name>
    <dbReference type="NCBI Taxonomy" id="294128"/>
    <lineage>
        <taxon>Eukaryota</taxon>
        <taxon>Metazoa</taxon>
        <taxon>Ecdysozoa</taxon>
        <taxon>Arthropoda</taxon>
        <taxon>Crustacea</taxon>
        <taxon>Multicrustacea</taxon>
        <taxon>Malacostraca</taxon>
        <taxon>Eumalacostraca</taxon>
        <taxon>Peracarida</taxon>
        <taxon>Amphipoda</taxon>
        <taxon>Senticaudata</taxon>
        <taxon>Talitrida</taxon>
        <taxon>Talitroidea</taxon>
        <taxon>Hyalellidae</taxon>
        <taxon>Hyalella</taxon>
    </lineage>
</organism>
<evidence type="ECO:0000259" key="8">
    <source>
        <dbReference type="PROSITE" id="PS50102"/>
    </source>
</evidence>
<name>A0A8B7NF22_HYAAZ</name>
<evidence type="ECO:0000256" key="1">
    <source>
        <dbReference type="ARBA" id="ARBA00022490"/>
    </source>
</evidence>
<dbReference type="GO" id="GO:0005852">
    <property type="term" value="C:eukaryotic translation initiation factor 3 complex"/>
    <property type="evidence" value="ECO:0007669"/>
    <property type="project" value="UniProtKB-UniRule"/>
</dbReference>
<dbReference type="Gene3D" id="3.30.70.330">
    <property type="match status" value="1"/>
</dbReference>
<dbReference type="InterPro" id="IPR035979">
    <property type="entry name" value="RBD_domain_sf"/>
</dbReference>
<keyword evidence="3 6" id="KW-0694">RNA-binding</keyword>
<feature type="region of interest" description="Disordered" evidence="7">
    <location>
        <begin position="1"/>
        <end position="29"/>
    </location>
</feature>
<evidence type="ECO:0000256" key="6">
    <source>
        <dbReference type="PROSITE-ProRule" id="PRU00176"/>
    </source>
</evidence>
<feature type="region of interest" description="Disordered" evidence="7">
    <location>
        <begin position="152"/>
        <end position="200"/>
    </location>
</feature>
<evidence type="ECO:0000313" key="10">
    <source>
        <dbReference type="RefSeq" id="XP_018012205.1"/>
    </source>
</evidence>
<dbReference type="PANTHER" id="PTHR10352">
    <property type="entry name" value="EUKARYOTIC TRANSLATION INITIATION FACTOR 3 SUBUNIT G"/>
    <property type="match status" value="1"/>
</dbReference>
<dbReference type="HAMAP" id="MF_03006">
    <property type="entry name" value="eIF3g"/>
    <property type="match status" value="1"/>
</dbReference>
<dbReference type="GO" id="GO:0033290">
    <property type="term" value="C:eukaryotic 48S preinitiation complex"/>
    <property type="evidence" value="ECO:0007669"/>
    <property type="project" value="UniProtKB-UniRule"/>
</dbReference>
<evidence type="ECO:0000256" key="5">
    <source>
        <dbReference type="HAMAP-Rule" id="MF_03006"/>
    </source>
</evidence>
<comment type="function">
    <text evidence="5">RNA-binding component of the eukaryotic translation initiation factor 3 (eIF-3) complex, which is involved in protein synthesis of a specialized repertoire of mRNAs and, together with other initiation factors, stimulates binding of mRNA and methionyl-tRNAi to the 40S ribosome. The eIF-3 complex specifically targets and initiates translation of a subset of mRNAs involved in cell proliferation. This subunit can bind 18S rRNA.</text>
</comment>
<feature type="domain" description="RRM" evidence="8">
    <location>
        <begin position="205"/>
        <end position="283"/>
    </location>
</feature>
<evidence type="ECO:0000256" key="2">
    <source>
        <dbReference type="ARBA" id="ARBA00022540"/>
    </source>
</evidence>
<dbReference type="KEGG" id="hazt:108669395"/>
<dbReference type="OMA" id="ICQGDHF"/>
<dbReference type="GO" id="GO:0003743">
    <property type="term" value="F:translation initiation factor activity"/>
    <property type="evidence" value="ECO:0007669"/>
    <property type="project" value="UniProtKB-UniRule"/>
</dbReference>
<dbReference type="Proteomes" id="UP000694843">
    <property type="component" value="Unplaced"/>
</dbReference>
<dbReference type="Pfam" id="PF00076">
    <property type="entry name" value="RRM_1"/>
    <property type="match status" value="1"/>
</dbReference>
<dbReference type="CDD" id="cd12408">
    <property type="entry name" value="RRM_eIF3G_like"/>
    <property type="match status" value="1"/>
</dbReference>
<dbReference type="SMART" id="SM00360">
    <property type="entry name" value="RRM"/>
    <property type="match status" value="1"/>
</dbReference>
<dbReference type="InterPro" id="IPR000504">
    <property type="entry name" value="RRM_dom"/>
</dbReference>
<evidence type="ECO:0000313" key="9">
    <source>
        <dbReference type="Proteomes" id="UP000694843"/>
    </source>
</evidence>
<proteinExistence type="inferred from homology"/>
<reference evidence="10" key="1">
    <citation type="submission" date="2025-08" db="UniProtKB">
        <authorList>
            <consortium name="RefSeq"/>
        </authorList>
    </citation>
    <scope>IDENTIFICATION</scope>
    <source>
        <tissue evidence="10">Whole organism</tissue>
    </source>
</reference>
<dbReference type="CTD" id="31243"/>
<evidence type="ECO:0000256" key="7">
    <source>
        <dbReference type="SAM" id="MobiDB-lite"/>
    </source>
</evidence>
<keyword evidence="1 5" id="KW-0963">Cytoplasm</keyword>
<dbReference type="GO" id="GO:0001732">
    <property type="term" value="P:formation of cytoplasmic translation initiation complex"/>
    <property type="evidence" value="ECO:0007669"/>
    <property type="project" value="UniProtKB-UniRule"/>
</dbReference>
<dbReference type="InterPro" id="IPR024675">
    <property type="entry name" value="eIF3g_N"/>
</dbReference>
<sequence>MPSIDEHGPKSSWADDILDLPPPSVQVEGNTKTLTEYSYDDNDKMIKIISTFRIEKRQVPKAIALRKGWKKYGQSVNDAPGPNSATTIVAEDVTMQFVTVKDEEDAEKEDVKKKLLDQAKGQVKCRICREDHWTKLCPYKEQLDPLRTSLMGDDKEEENAGPVATGSGGKSLGGSGGKYVPPSMREGANKRGESMGNRSGRDDAITVRVTNLSDSTREQDLQDLFSPFGEIVRIYLARDKNTGMPKGFAFINFMRKEEAERAIEVLNGYGYDHLILNVEWARPSGTQS</sequence>
<evidence type="ECO:0000256" key="3">
    <source>
        <dbReference type="ARBA" id="ARBA00022884"/>
    </source>
</evidence>
<dbReference type="RefSeq" id="XP_018012205.1">
    <property type="nucleotide sequence ID" value="XM_018156716.1"/>
</dbReference>
<keyword evidence="4 5" id="KW-0648">Protein biosynthesis</keyword>
<dbReference type="PIRSF" id="PIRSF037949">
    <property type="entry name" value="Transl_init_eIF-3_RNA-bind"/>
    <property type="match status" value="1"/>
</dbReference>
<comment type="subcellular location">
    <subcellularLocation>
        <location evidence="5">Cytoplasm</location>
    </subcellularLocation>
</comment>
<comment type="subunit">
    <text evidence="5">Component of the eukaryotic translation initiation factor 3 (eIF-3) complex.</text>
</comment>
<dbReference type="CDD" id="cd12933">
    <property type="entry name" value="eIF3G"/>
    <property type="match status" value="1"/>
</dbReference>
<feature type="compositionally biased region" description="Basic and acidic residues" evidence="7">
    <location>
        <begin position="187"/>
        <end position="200"/>
    </location>
</feature>
<dbReference type="Pfam" id="PF12353">
    <property type="entry name" value="eIF3g"/>
    <property type="match status" value="1"/>
</dbReference>
<dbReference type="AlphaFoldDB" id="A0A8B7NF22"/>
<keyword evidence="2 5" id="KW-0396">Initiation factor</keyword>
<dbReference type="GeneID" id="108669395"/>
<dbReference type="PROSITE" id="PS50102">
    <property type="entry name" value="RRM"/>
    <property type="match status" value="1"/>
</dbReference>
<comment type="similarity">
    <text evidence="5">Belongs to the eIF-3 subunit G family.</text>
</comment>
<dbReference type="SUPFAM" id="SSF54928">
    <property type="entry name" value="RNA-binding domain, RBD"/>
    <property type="match status" value="1"/>
</dbReference>
<gene>
    <name evidence="10" type="primary">LOC108669395</name>
</gene>